<evidence type="ECO:0000256" key="2">
    <source>
        <dbReference type="ARBA" id="ARBA00022803"/>
    </source>
</evidence>
<keyword evidence="1" id="KW-0677">Repeat</keyword>
<dbReference type="OrthoDB" id="9813074at2"/>
<dbReference type="AlphaFoldDB" id="A0A3P3FB49"/>
<dbReference type="Proteomes" id="UP000273786">
    <property type="component" value="Unassembled WGS sequence"/>
</dbReference>
<dbReference type="Gene3D" id="1.25.40.10">
    <property type="entry name" value="Tetratricopeptide repeat domain"/>
    <property type="match status" value="1"/>
</dbReference>
<keyword evidence="2 3" id="KW-0802">TPR repeat</keyword>
<sequence>MVFQGRRRPCDRRLRLAVDLDPNLADAYYALGRAWAHKGDHDQAIVDYDQAIALNQKSADFYNARGESWKAKGNRDRAEADRKMAVGLQGK</sequence>
<dbReference type="EMBL" id="RQXT01000040">
    <property type="protein sequence ID" value="RRH94788.1"/>
    <property type="molecule type" value="Genomic_DNA"/>
</dbReference>
<dbReference type="SUPFAM" id="SSF48452">
    <property type="entry name" value="TPR-like"/>
    <property type="match status" value="1"/>
</dbReference>
<dbReference type="SMART" id="SM00028">
    <property type="entry name" value="TPR"/>
    <property type="match status" value="1"/>
</dbReference>
<keyword evidence="5" id="KW-1185">Reference proteome</keyword>
<comment type="caution">
    <text evidence="4">The sequence shown here is derived from an EMBL/GenBank/DDBJ whole genome shotgun (WGS) entry which is preliminary data.</text>
</comment>
<dbReference type="PROSITE" id="PS50005">
    <property type="entry name" value="TPR"/>
    <property type="match status" value="1"/>
</dbReference>
<reference evidence="4 5" key="1">
    <citation type="submission" date="2018-11" db="EMBL/GenBank/DDBJ databases">
        <title>the genome of Mesorhizobium tamadayense DSM 28320.</title>
        <authorList>
            <person name="Gao J."/>
        </authorList>
    </citation>
    <scope>NUCLEOTIDE SEQUENCE [LARGE SCALE GENOMIC DNA]</scope>
    <source>
        <strain evidence="4 5">DSM 28320</strain>
    </source>
</reference>
<dbReference type="GO" id="GO:0009279">
    <property type="term" value="C:cell outer membrane"/>
    <property type="evidence" value="ECO:0007669"/>
    <property type="project" value="TreeGrafter"/>
</dbReference>
<evidence type="ECO:0000256" key="3">
    <source>
        <dbReference type="PROSITE-ProRule" id="PRU00339"/>
    </source>
</evidence>
<evidence type="ECO:0000256" key="1">
    <source>
        <dbReference type="ARBA" id="ARBA00022737"/>
    </source>
</evidence>
<dbReference type="PANTHER" id="PTHR44858">
    <property type="entry name" value="TETRATRICOPEPTIDE REPEAT PROTEIN 6"/>
    <property type="match status" value="1"/>
</dbReference>
<name>A0A3P3FB49_9HYPH</name>
<dbReference type="PANTHER" id="PTHR44858:SF1">
    <property type="entry name" value="UDP-N-ACETYLGLUCOSAMINE--PEPTIDE N-ACETYLGLUCOSAMINYLTRANSFERASE SPINDLY-RELATED"/>
    <property type="match status" value="1"/>
</dbReference>
<dbReference type="PROSITE" id="PS50293">
    <property type="entry name" value="TPR_REGION"/>
    <property type="match status" value="1"/>
</dbReference>
<feature type="repeat" description="TPR" evidence="3">
    <location>
        <begin position="25"/>
        <end position="58"/>
    </location>
</feature>
<evidence type="ECO:0000313" key="4">
    <source>
        <dbReference type="EMBL" id="RRH94788.1"/>
    </source>
</evidence>
<dbReference type="InterPro" id="IPR019734">
    <property type="entry name" value="TPR_rpt"/>
</dbReference>
<organism evidence="4 5">
    <name type="scientific">Mesorhizobium tamadayense</name>
    <dbReference type="NCBI Taxonomy" id="425306"/>
    <lineage>
        <taxon>Bacteria</taxon>
        <taxon>Pseudomonadati</taxon>
        <taxon>Pseudomonadota</taxon>
        <taxon>Alphaproteobacteria</taxon>
        <taxon>Hyphomicrobiales</taxon>
        <taxon>Phyllobacteriaceae</taxon>
        <taxon>Mesorhizobium</taxon>
    </lineage>
</organism>
<accession>A0A3P3FB49</accession>
<evidence type="ECO:0000313" key="5">
    <source>
        <dbReference type="Proteomes" id="UP000273786"/>
    </source>
</evidence>
<gene>
    <name evidence="4" type="ORF">EH240_26230</name>
</gene>
<dbReference type="InterPro" id="IPR011990">
    <property type="entry name" value="TPR-like_helical_dom_sf"/>
</dbReference>
<proteinExistence type="predicted"/>
<dbReference type="GO" id="GO:0046813">
    <property type="term" value="P:receptor-mediated virion attachment to host cell"/>
    <property type="evidence" value="ECO:0007669"/>
    <property type="project" value="TreeGrafter"/>
</dbReference>
<dbReference type="Pfam" id="PF13414">
    <property type="entry name" value="TPR_11"/>
    <property type="match status" value="1"/>
</dbReference>
<protein>
    <submittedName>
        <fullName evidence="4">Tetratricopeptide repeat protein</fullName>
    </submittedName>
</protein>
<dbReference type="InterPro" id="IPR050498">
    <property type="entry name" value="Ycf3"/>
</dbReference>